<evidence type="ECO:0000259" key="5">
    <source>
        <dbReference type="Pfam" id="PF17137"/>
    </source>
</evidence>
<keyword evidence="2" id="KW-0378">Hydrolase</keyword>
<accession>A0A948TE33</accession>
<dbReference type="Gene3D" id="3.20.20.80">
    <property type="entry name" value="Glycosidases"/>
    <property type="match status" value="1"/>
</dbReference>
<evidence type="ECO:0000313" key="7">
    <source>
        <dbReference type="EMBL" id="MBU3843375.1"/>
    </source>
</evidence>
<dbReference type="CDD" id="cd14752">
    <property type="entry name" value="GH31_N"/>
    <property type="match status" value="1"/>
</dbReference>
<protein>
    <submittedName>
        <fullName evidence="7">DUF4968 domain-containing protein</fullName>
    </submittedName>
</protein>
<dbReference type="InterPro" id="IPR033403">
    <property type="entry name" value="DUF5110"/>
</dbReference>
<evidence type="ECO:0000256" key="1">
    <source>
        <dbReference type="ARBA" id="ARBA00007806"/>
    </source>
</evidence>
<dbReference type="AlphaFoldDB" id="A0A948TE33"/>
<comment type="caution">
    <text evidence="7">The sequence shown here is derived from an EMBL/GenBank/DDBJ whole genome shotgun (WGS) entry which is preliminary data.</text>
</comment>
<dbReference type="PANTHER" id="PTHR22762:SF165">
    <property type="entry name" value="PUTATIVE (AFU_ORTHOLOGUE AFUA_1G06560)-RELATED"/>
    <property type="match status" value="1"/>
</dbReference>
<dbReference type="CDD" id="cd06599">
    <property type="entry name" value="GH31_glycosidase_Aec37"/>
    <property type="match status" value="1"/>
</dbReference>
<reference evidence="7" key="2">
    <citation type="submission" date="2021-04" db="EMBL/GenBank/DDBJ databases">
        <authorList>
            <person name="Gilroy R."/>
        </authorList>
    </citation>
    <scope>NUCLEOTIDE SEQUENCE</scope>
    <source>
        <strain evidence="7">378</strain>
    </source>
</reference>
<reference evidence="7" key="1">
    <citation type="journal article" date="2021" name="PeerJ">
        <title>Extensive microbial diversity within the chicken gut microbiome revealed by metagenomics and culture.</title>
        <authorList>
            <person name="Gilroy R."/>
            <person name="Ravi A."/>
            <person name="Getino M."/>
            <person name="Pursley I."/>
            <person name="Horton D.L."/>
            <person name="Alikhan N.F."/>
            <person name="Baker D."/>
            <person name="Gharbi K."/>
            <person name="Hall N."/>
            <person name="Watson M."/>
            <person name="Adriaenssens E.M."/>
            <person name="Foster-Nyarko E."/>
            <person name="Jarju S."/>
            <person name="Secka A."/>
            <person name="Antonio M."/>
            <person name="Oren A."/>
            <person name="Chaudhuri R.R."/>
            <person name="La Ragione R."/>
            <person name="Hildebrand F."/>
            <person name="Pallen M.J."/>
        </authorList>
    </citation>
    <scope>NUCLEOTIDE SEQUENCE</scope>
    <source>
        <strain evidence="7">378</strain>
    </source>
</reference>
<dbReference type="Pfam" id="PF01055">
    <property type="entry name" value="Glyco_hydro_31_2nd"/>
    <property type="match status" value="1"/>
</dbReference>
<dbReference type="SUPFAM" id="SSF51445">
    <property type="entry name" value="(Trans)glycosidases"/>
    <property type="match status" value="1"/>
</dbReference>
<feature type="domain" description="Glycoside hydrolase family 31 TIM barrel" evidence="3">
    <location>
        <begin position="288"/>
        <end position="620"/>
    </location>
</feature>
<dbReference type="Pfam" id="PF13802">
    <property type="entry name" value="Gal_mutarotas_2"/>
    <property type="match status" value="1"/>
</dbReference>
<feature type="domain" description="Glycoside hydrolase family 31 N-terminal" evidence="4">
    <location>
        <begin position="55"/>
        <end position="240"/>
    </location>
</feature>
<comment type="similarity">
    <text evidence="1 2">Belongs to the glycosyl hydrolase 31 family.</text>
</comment>
<dbReference type="Gene3D" id="2.60.40.1180">
    <property type="entry name" value="Golgi alpha-mannosidase II"/>
    <property type="match status" value="2"/>
</dbReference>
<dbReference type="InterPro" id="IPR025887">
    <property type="entry name" value="Glyco_hydro_31_N_dom"/>
</dbReference>
<dbReference type="InterPro" id="IPR048395">
    <property type="entry name" value="Glyco_hydro_31_C"/>
</dbReference>
<evidence type="ECO:0000256" key="2">
    <source>
        <dbReference type="RuleBase" id="RU361185"/>
    </source>
</evidence>
<dbReference type="EMBL" id="JAHLFE010000013">
    <property type="protein sequence ID" value="MBU3843375.1"/>
    <property type="molecule type" value="Genomic_DNA"/>
</dbReference>
<dbReference type="Proteomes" id="UP000733611">
    <property type="component" value="Unassembled WGS sequence"/>
</dbReference>
<feature type="domain" description="DUF5110" evidence="5">
    <location>
        <begin position="736"/>
        <end position="777"/>
    </location>
</feature>
<dbReference type="SUPFAM" id="SSF74650">
    <property type="entry name" value="Galactose mutarotase-like"/>
    <property type="match status" value="1"/>
</dbReference>
<dbReference type="GO" id="GO:0030246">
    <property type="term" value="F:carbohydrate binding"/>
    <property type="evidence" value="ECO:0007669"/>
    <property type="project" value="InterPro"/>
</dbReference>
<dbReference type="Pfam" id="PF17137">
    <property type="entry name" value="DUF5110"/>
    <property type="match status" value="1"/>
</dbReference>
<sequence>MSSFHPVWGDVFGAGAASVKLLFSRKDEGKMRVCTKALSCEAQDNYYELQTDACPVRLYFLTPEIVRLRAGFDGDFKEYSYSLVMTAWNSVTDDMMRAYRHKVEVAPSTLVDNGDCFILQSSALKVIVHKDPYQVEIQDLEGNVLHRDCVDLALQEDSNFRRVHTSEIEADDGFYGFGEKGGKFNKAQAFMTMCPTDAMGYDPQYTDSLYKHIPFYIKLNHHTKIASGYFYHTSSECDFDMGRRKSNYWHRHSTVRVSKGDLDLFFIKGPSVKEVIERYTDLTGKSILLPKAALGYLGSSMYYAELDKDCDQAICKFIETAKAEDIGIDGFQLSSGYCTANTTAGLKRCVFTWNDERFPDPAAYFKAMDDLGIVVSPNVKPGILCVHPNMDDMLAHHIFVRDEKSDEPAIGTWWGGKGYFADLTKPETRAYWKQQLKDHLFAYGCYSVWNDNCELDSIVNKDCRMWVEGLDKTVLEMKSVVSSIMCQITVEALREYYPNRRPFVVCRSGHAGIQRYAQTWSGDNLTCYETLQYNVGTMLGMSLSGVANQGSDIGGFYGPAPTEELFVRWVQNGIFQPRFSIHSVNVDNSVTEPWMYSGSKHLIHDAINLRYRLSPYLYSLMYRAHETGLPYFSPMLLEFQQDPQVYDEAETFMLGSSLLIANVLHQGQTEREVYFPVGEVFYDFKTFARYEGGQSVTFPVDLASIPMFLRSGSLVVMAGAEDKIRNLQRDQVKHLEIIAAPDKDGTFTLYEDDGVSYDYEQGKFLKTQIDMHAGTLTKFNFHYEGDFVSTIEAVKLYVIHHEKCPFYVELNGKRLEHLLHRPDFEQATAAWYYSQSRKCVEIKYPALKQDYEVTISFAPFDMIGM</sequence>
<dbReference type="GO" id="GO:0005975">
    <property type="term" value="P:carbohydrate metabolic process"/>
    <property type="evidence" value="ECO:0007669"/>
    <property type="project" value="InterPro"/>
</dbReference>
<evidence type="ECO:0000259" key="3">
    <source>
        <dbReference type="Pfam" id="PF01055"/>
    </source>
</evidence>
<dbReference type="InterPro" id="IPR000322">
    <property type="entry name" value="Glyco_hydro_31_TIM"/>
</dbReference>
<dbReference type="PANTHER" id="PTHR22762">
    <property type="entry name" value="ALPHA-GLUCOSIDASE"/>
    <property type="match status" value="1"/>
</dbReference>
<gene>
    <name evidence="7" type="ORF">H9847_00665</name>
</gene>
<evidence type="ECO:0000259" key="6">
    <source>
        <dbReference type="Pfam" id="PF21365"/>
    </source>
</evidence>
<evidence type="ECO:0000259" key="4">
    <source>
        <dbReference type="Pfam" id="PF13802"/>
    </source>
</evidence>
<proteinExistence type="inferred from homology"/>
<dbReference type="Pfam" id="PF21365">
    <property type="entry name" value="Glyco_hydro_31_3rd"/>
    <property type="match status" value="1"/>
</dbReference>
<organism evidence="7 8">
    <name type="scientific">Candidatus Anaerobiospirillum pullicola</name>
    <dbReference type="NCBI Taxonomy" id="2838451"/>
    <lineage>
        <taxon>Bacteria</taxon>
        <taxon>Pseudomonadati</taxon>
        <taxon>Pseudomonadota</taxon>
        <taxon>Gammaproteobacteria</taxon>
        <taxon>Aeromonadales</taxon>
        <taxon>Succinivibrionaceae</taxon>
        <taxon>Anaerobiospirillum</taxon>
    </lineage>
</organism>
<dbReference type="GO" id="GO:0004553">
    <property type="term" value="F:hydrolase activity, hydrolyzing O-glycosyl compounds"/>
    <property type="evidence" value="ECO:0007669"/>
    <property type="project" value="InterPro"/>
</dbReference>
<feature type="domain" description="Glycosyl hydrolase family 31 C-terminal" evidence="6">
    <location>
        <begin position="628"/>
        <end position="714"/>
    </location>
</feature>
<name>A0A948TE33_9GAMM</name>
<dbReference type="InterPro" id="IPR017853">
    <property type="entry name" value="GH"/>
</dbReference>
<dbReference type="InterPro" id="IPR013780">
    <property type="entry name" value="Glyco_hydro_b"/>
</dbReference>
<keyword evidence="2" id="KW-0326">Glycosidase</keyword>
<dbReference type="SUPFAM" id="SSF51011">
    <property type="entry name" value="Glycosyl hydrolase domain"/>
    <property type="match status" value="1"/>
</dbReference>
<dbReference type="InterPro" id="IPR011013">
    <property type="entry name" value="Gal_mutarotase_sf_dom"/>
</dbReference>
<dbReference type="Gene3D" id="2.60.40.1760">
    <property type="entry name" value="glycosyl hydrolase (family 31)"/>
    <property type="match status" value="1"/>
</dbReference>
<evidence type="ECO:0000313" key="8">
    <source>
        <dbReference type="Proteomes" id="UP000733611"/>
    </source>
</evidence>